<dbReference type="InterPro" id="IPR051839">
    <property type="entry name" value="RD_transcriptional_regulator"/>
</dbReference>
<dbReference type="STRING" id="1122184.SAMN02745176_03446"/>
<dbReference type="Pfam" id="PF01527">
    <property type="entry name" value="HTH_Tnp_1"/>
    <property type="match status" value="1"/>
</dbReference>
<evidence type="ECO:0000256" key="1">
    <source>
        <dbReference type="SAM" id="Coils"/>
    </source>
</evidence>
<dbReference type="AlphaFoldDB" id="A0A1M6IZ79"/>
<dbReference type="SUPFAM" id="SSF46689">
    <property type="entry name" value="Homeodomain-like"/>
    <property type="match status" value="1"/>
</dbReference>
<protein>
    <submittedName>
        <fullName evidence="2">Transposase</fullName>
    </submittedName>
</protein>
<dbReference type="Gene3D" id="1.10.10.60">
    <property type="entry name" value="Homeodomain-like"/>
    <property type="match status" value="1"/>
</dbReference>
<evidence type="ECO:0000313" key="2">
    <source>
        <dbReference type="EMBL" id="SHJ39700.1"/>
    </source>
</evidence>
<feature type="coiled-coil region" evidence="1">
    <location>
        <begin position="62"/>
        <end position="89"/>
    </location>
</feature>
<keyword evidence="3" id="KW-1185">Reference proteome</keyword>
<dbReference type="InterPro" id="IPR009057">
    <property type="entry name" value="Homeodomain-like_sf"/>
</dbReference>
<dbReference type="GO" id="GO:0004803">
    <property type="term" value="F:transposase activity"/>
    <property type="evidence" value="ECO:0007669"/>
    <property type="project" value="InterPro"/>
</dbReference>
<accession>A0A1M6IZ79</accession>
<evidence type="ECO:0000313" key="3">
    <source>
        <dbReference type="Proteomes" id="UP000184442"/>
    </source>
</evidence>
<name>A0A1M6IZ79_9FIRM</name>
<sequence>MTKPRKKYTAEFKQEIIKLITEQGKTVTEVARSIDVHEGVISRLVKEYKADNQNAFSGKGNLKPEDKELRDLKKKIYDLEEENAILKKAVAIFTRPTK</sequence>
<dbReference type="Proteomes" id="UP000184442">
    <property type="component" value="Unassembled WGS sequence"/>
</dbReference>
<proteinExistence type="predicted"/>
<dbReference type="PANTHER" id="PTHR33215:SF13">
    <property type="entry name" value="PROTEIN DISTAL ANTENNA"/>
    <property type="match status" value="1"/>
</dbReference>
<dbReference type="GO" id="GO:0003677">
    <property type="term" value="F:DNA binding"/>
    <property type="evidence" value="ECO:0007669"/>
    <property type="project" value="InterPro"/>
</dbReference>
<dbReference type="GO" id="GO:0006313">
    <property type="term" value="P:DNA transposition"/>
    <property type="evidence" value="ECO:0007669"/>
    <property type="project" value="InterPro"/>
</dbReference>
<gene>
    <name evidence="2" type="ORF">SAMN02745176_03446</name>
</gene>
<dbReference type="PANTHER" id="PTHR33215">
    <property type="entry name" value="PROTEIN DISTAL ANTENNA"/>
    <property type="match status" value="1"/>
</dbReference>
<reference evidence="2 3" key="1">
    <citation type="submission" date="2016-11" db="EMBL/GenBank/DDBJ databases">
        <authorList>
            <person name="Jaros S."/>
            <person name="Januszkiewicz K."/>
            <person name="Wedrychowicz H."/>
        </authorList>
    </citation>
    <scope>NUCLEOTIDE SEQUENCE [LARGE SCALE GENOMIC DNA]</scope>
    <source>
        <strain evidence="2 3">DSM 19022</strain>
    </source>
</reference>
<dbReference type="EMBL" id="FQZS01000043">
    <property type="protein sequence ID" value="SHJ39700.1"/>
    <property type="molecule type" value="Genomic_DNA"/>
</dbReference>
<keyword evidence="1" id="KW-0175">Coiled coil</keyword>
<dbReference type="InterPro" id="IPR002514">
    <property type="entry name" value="Transposase_8"/>
</dbReference>
<organism evidence="2 3">
    <name type="scientific">Lutispora thermophila DSM 19022</name>
    <dbReference type="NCBI Taxonomy" id="1122184"/>
    <lineage>
        <taxon>Bacteria</taxon>
        <taxon>Bacillati</taxon>
        <taxon>Bacillota</taxon>
        <taxon>Clostridia</taxon>
        <taxon>Lutisporales</taxon>
        <taxon>Lutisporaceae</taxon>
        <taxon>Lutispora</taxon>
    </lineage>
</organism>